<gene>
    <name evidence="3" type="ORF">KACHI17_03070</name>
</gene>
<dbReference type="CDD" id="cd22268">
    <property type="entry name" value="DPBB_RlpA-like"/>
    <property type="match status" value="1"/>
</dbReference>
<comment type="similarity">
    <text evidence="1">Belongs to the RlpA family.</text>
</comment>
<dbReference type="RefSeq" id="WP_353549749.1">
    <property type="nucleotide sequence ID" value="NZ_AP029612.1"/>
</dbReference>
<evidence type="ECO:0000259" key="2">
    <source>
        <dbReference type="Pfam" id="PF03330"/>
    </source>
</evidence>
<dbReference type="SUPFAM" id="SSF50685">
    <property type="entry name" value="Barwin-like endoglucanases"/>
    <property type="match status" value="1"/>
</dbReference>
<dbReference type="InterPro" id="IPR009009">
    <property type="entry name" value="RlpA-like_DPBB"/>
</dbReference>
<proteinExistence type="inferred from homology"/>
<reference evidence="3" key="1">
    <citation type="submission" date="2024-02" db="EMBL/GenBank/DDBJ databases">
        <title>Sediminibacterium planktonica sp. nov. and Sediminibacterium longus sp. nov., isolated from surface lake and river water.</title>
        <authorList>
            <person name="Watanabe K."/>
            <person name="Takemine S."/>
            <person name="Ishii Y."/>
            <person name="Ogata Y."/>
            <person name="Shindo C."/>
            <person name="Suda W."/>
        </authorList>
    </citation>
    <scope>NUCLEOTIDE SEQUENCE</scope>
    <source>
        <strain evidence="3">KACHI17</strain>
    </source>
</reference>
<dbReference type="NCBIfam" id="TIGR00413">
    <property type="entry name" value="rlpA"/>
    <property type="match status" value="1"/>
</dbReference>
<dbReference type="EMBL" id="AP029612">
    <property type="protein sequence ID" value="BFG69426.1"/>
    <property type="molecule type" value="Genomic_DNA"/>
</dbReference>
<organism evidence="3">
    <name type="scientific">Sediminibacterium sp. KACHI17</name>
    <dbReference type="NCBI Taxonomy" id="1751071"/>
    <lineage>
        <taxon>Bacteria</taxon>
        <taxon>Pseudomonadati</taxon>
        <taxon>Bacteroidota</taxon>
        <taxon>Chitinophagia</taxon>
        <taxon>Chitinophagales</taxon>
        <taxon>Chitinophagaceae</taxon>
        <taxon>Sediminibacterium</taxon>
    </lineage>
</organism>
<dbReference type="InterPro" id="IPR036908">
    <property type="entry name" value="RlpA-like_sf"/>
</dbReference>
<feature type="domain" description="RlpA-like protein double-psi beta-barrel" evidence="2">
    <location>
        <begin position="75"/>
        <end position="165"/>
    </location>
</feature>
<dbReference type="AlphaFoldDB" id="A0AAT9GFY4"/>
<dbReference type="PANTHER" id="PTHR34183">
    <property type="entry name" value="ENDOLYTIC PEPTIDOGLYCAN TRANSGLYCOSYLASE RLPA"/>
    <property type="match status" value="1"/>
</dbReference>
<protein>
    <recommendedName>
        <fullName evidence="2">RlpA-like protein double-psi beta-barrel domain-containing protein</fullName>
    </recommendedName>
</protein>
<dbReference type="InterPro" id="IPR012997">
    <property type="entry name" value="RplA"/>
</dbReference>
<accession>A0AAT9GFY4</accession>
<evidence type="ECO:0000256" key="1">
    <source>
        <dbReference type="RuleBase" id="RU003495"/>
    </source>
</evidence>
<evidence type="ECO:0000313" key="3">
    <source>
        <dbReference type="EMBL" id="BFG69426.1"/>
    </source>
</evidence>
<dbReference type="PANTHER" id="PTHR34183:SF8">
    <property type="entry name" value="ENDOLYTIC PEPTIDOGLYCAN TRANSGLYCOSYLASE RLPA-RELATED"/>
    <property type="match status" value="1"/>
</dbReference>
<dbReference type="Gene3D" id="2.40.40.10">
    <property type="entry name" value="RlpA-like domain"/>
    <property type="match status" value="1"/>
</dbReference>
<name>A0AAT9GFY4_9BACT</name>
<dbReference type="Pfam" id="PF03330">
    <property type="entry name" value="DPBB_1"/>
    <property type="match status" value="1"/>
</dbReference>
<sequence>MKIVLYLIGTLYFLLPVGKPLALTGGPKTDTIPVQDTIPSLKQGGDTVIFYKDTIPGASTDLLGDSLIPQGKLVKGTASYYSSKFEGRKTANGTVFKNAGMTGASNHFKLNTLVLVTNLRNNKSVIVLITDRMHNRMKKKGRVIDLTRNAAKQLDFIQRGLVKVSVQPIVPLTKN</sequence>